<sequence length="85" mass="9830">MSPSPERLKNCSVAEAQTLVYQLSSLFTSGGFRLRKWARRPLRPPNGEEHDRGRRPALEDRDEDYLTFVHPDRSPLRMGTRSDDC</sequence>
<dbReference type="EMBL" id="JYDI01000481">
    <property type="protein sequence ID" value="KRY44773.1"/>
    <property type="molecule type" value="Genomic_DNA"/>
</dbReference>
<gene>
    <name evidence="2" type="ORF">T03_6871</name>
</gene>
<feature type="region of interest" description="Disordered" evidence="1">
    <location>
        <begin position="39"/>
        <end position="85"/>
    </location>
</feature>
<dbReference type="Proteomes" id="UP000054653">
    <property type="component" value="Unassembled WGS sequence"/>
</dbReference>
<comment type="caution">
    <text evidence="2">The sequence shown here is derived from an EMBL/GenBank/DDBJ whole genome shotgun (WGS) entry which is preliminary data.</text>
</comment>
<evidence type="ECO:0000313" key="3">
    <source>
        <dbReference type="Proteomes" id="UP000054653"/>
    </source>
</evidence>
<feature type="compositionally biased region" description="Basic and acidic residues" evidence="1">
    <location>
        <begin position="70"/>
        <end position="85"/>
    </location>
</feature>
<evidence type="ECO:0000256" key="1">
    <source>
        <dbReference type="SAM" id="MobiDB-lite"/>
    </source>
</evidence>
<dbReference type="AlphaFoldDB" id="A0A0V1C684"/>
<organism evidence="2 3">
    <name type="scientific">Trichinella britovi</name>
    <name type="common">Parasitic roundworm</name>
    <dbReference type="NCBI Taxonomy" id="45882"/>
    <lineage>
        <taxon>Eukaryota</taxon>
        <taxon>Metazoa</taxon>
        <taxon>Ecdysozoa</taxon>
        <taxon>Nematoda</taxon>
        <taxon>Enoplea</taxon>
        <taxon>Dorylaimia</taxon>
        <taxon>Trichinellida</taxon>
        <taxon>Trichinellidae</taxon>
        <taxon>Trichinella</taxon>
    </lineage>
</organism>
<reference evidence="2 3" key="1">
    <citation type="submission" date="2015-01" db="EMBL/GenBank/DDBJ databases">
        <title>Evolution of Trichinella species and genotypes.</title>
        <authorList>
            <person name="Korhonen P.K."/>
            <person name="Edoardo P."/>
            <person name="Giuseppe L.R."/>
            <person name="Gasser R.B."/>
        </authorList>
    </citation>
    <scope>NUCLEOTIDE SEQUENCE [LARGE SCALE GENOMIC DNA]</scope>
    <source>
        <strain evidence="2">ISS120</strain>
    </source>
</reference>
<feature type="compositionally biased region" description="Basic and acidic residues" evidence="1">
    <location>
        <begin position="46"/>
        <end position="59"/>
    </location>
</feature>
<keyword evidence="3" id="KW-1185">Reference proteome</keyword>
<accession>A0A0V1C684</accession>
<proteinExistence type="predicted"/>
<evidence type="ECO:0000313" key="2">
    <source>
        <dbReference type="EMBL" id="KRY44773.1"/>
    </source>
</evidence>
<name>A0A0V1C684_TRIBR</name>
<protein>
    <submittedName>
        <fullName evidence="2">Uncharacterized protein</fullName>
    </submittedName>
</protein>